<evidence type="ECO:0000313" key="5">
    <source>
        <dbReference type="EMBL" id="OTA37335.1"/>
    </source>
</evidence>
<keyword evidence="3" id="KW-0812">Transmembrane</keyword>
<evidence type="ECO:0000256" key="3">
    <source>
        <dbReference type="SAM" id="Phobius"/>
    </source>
</evidence>
<dbReference type="SUPFAM" id="SSF47923">
    <property type="entry name" value="Ypt/Rab-GAP domain of gyp1p"/>
    <property type="match status" value="2"/>
</dbReference>
<organism evidence="5 6">
    <name type="scientific">Hortaea werneckii EXF-2000</name>
    <dbReference type="NCBI Taxonomy" id="1157616"/>
    <lineage>
        <taxon>Eukaryota</taxon>
        <taxon>Fungi</taxon>
        <taxon>Dikarya</taxon>
        <taxon>Ascomycota</taxon>
        <taxon>Pezizomycotina</taxon>
        <taxon>Dothideomycetes</taxon>
        <taxon>Dothideomycetidae</taxon>
        <taxon>Mycosphaerellales</taxon>
        <taxon>Teratosphaeriaceae</taxon>
        <taxon>Hortaea</taxon>
    </lineage>
</organism>
<dbReference type="Gene3D" id="1.10.8.1310">
    <property type="match status" value="1"/>
</dbReference>
<dbReference type="GO" id="GO:0005096">
    <property type="term" value="F:GTPase activator activity"/>
    <property type="evidence" value="ECO:0007669"/>
    <property type="project" value="UniProtKB-KW"/>
</dbReference>
<dbReference type="PANTHER" id="PTHR20913:SF7">
    <property type="entry name" value="RE60063P"/>
    <property type="match status" value="1"/>
</dbReference>
<accession>A0A1Z5TMW1</accession>
<feature type="transmembrane region" description="Helical" evidence="3">
    <location>
        <begin position="404"/>
        <end position="421"/>
    </location>
</feature>
<dbReference type="InterPro" id="IPR035969">
    <property type="entry name" value="Rab-GAP_TBC_sf"/>
</dbReference>
<dbReference type="VEuPathDB" id="FungiDB:BTJ68_03096"/>
<dbReference type="FunFam" id="1.10.472.80:FF:000060">
    <property type="entry name" value="TBC domain protein, putative"/>
    <property type="match status" value="1"/>
</dbReference>
<feature type="domain" description="Rab-GAP TBC" evidence="4">
    <location>
        <begin position="79"/>
        <end position="275"/>
    </location>
</feature>
<dbReference type="InterPro" id="IPR000195">
    <property type="entry name" value="Rab-GAP-TBC_dom"/>
</dbReference>
<reference evidence="5 6" key="1">
    <citation type="submission" date="2017-01" db="EMBL/GenBank/DDBJ databases">
        <title>The recent genome duplication of the halophilic yeast Hortaea werneckii: insights from long-read sequencing.</title>
        <authorList>
            <person name="Sinha S."/>
            <person name="Flibotte S."/>
            <person name="Neira M."/>
            <person name="Lenassi M."/>
            <person name="Gostincar C."/>
            <person name="Stajich J.E."/>
            <person name="Nislow C.E."/>
        </authorList>
    </citation>
    <scope>NUCLEOTIDE SEQUENCE [LARGE SCALE GENOMIC DNA]</scope>
    <source>
        <strain evidence="5 6">EXF-2000</strain>
    </source>
</reference>
<dbReference type="Pfam" id="PF00566">
    <property type="entry name" value="RabGAP-TBC"/>
    <property type="match status" value="1"/>
</dbReference>
<proteinExistence type="predicted"/>
<comment type="caution">
    <text evidence="5">The sequence shown here is derived from an EMBL/GenBank/DDBJ whole genome shotgun (WGS) entry which is preliminary data.</text>
</comment>
<dbReference type="Gene3D" id="1.10.472.80">
    <property type="entry name" value="Ypt/Rab-GAP domain of gyp1p, domain 3"/>
    <property type="match status" value="1"/>
</dbReference>
<gene>
    <name evidence="5" type="ORF">BTJ68_03096</name>
</gene>
<dbReference type="EMBL" id="MUNK01000021">
    <property type="protein sequence ID" value="OTA37335.1"/>
    <property type="molecule type" value="Genomic_DNA"/>
</dbReference>
<dbReference type="Proteomes" id="UP000194280">
    <property type="component" value="Unassembled WGS sequence"/>
</dbReference>
<keyword evidence="3" id="KW-1133">Transmembrane helix</keyword>
<keyword evidence="6" id="KW-1185">Reference proteome</keyword>
<feature type="compositionally biased region" description="Polar residues" evidence="2">
    <location>
        <begin position="10"/>
        <end position="23"/>
    </location>
</feature>
<dbReference type="PANTHER" id="PTHR20913">
    <property type="entry name" value="TBC1 DOMAIN FAMILY MEMBER 20/GTPASE"/>
    <property type="match status" value="1"/>
</dbReference>
<evidence type="ECO:0000256" key="1">
    <source>
        <dbReference type="ARBA" id="ARBA00022468"/>
    </source>
</evidence>
<evidence type="ECO:0000313" key="6">
    <source>
        <dbReference type="Proteomes" id="UP000194280"/>
    </source>
</evidence>
<feature type="region of interest" description="Disordered" evidence="2">
    <location>
        <begin position="1"/>
        <end position="39"/>
    </location>
</feature>
<keyword evidence="3" id="KW-0472">Membrane</keyword>
<evidence type="ECO:0000256" key="2">
    <source>
        <dbReference type="SAM" id="MobiDB-lite"/>
    </source>
</evidence>
<keyword evidence="1" id="KW-0343">GTPase activation</keyword>
<dbReference type="FunCoup" id="A0A1Z5TMW1">
    <property type="interactions" value="114"/>
</dbReference>
<dbReference type="GO" id="GO:0005789">
    <property type="term" value="C:endoplasmic reticulum membrane"/>
    <property type="evidence" value="ECO:0007669"/>
    <property type="project" value="TreeGrafter"/>
</dbReference>
<dbReference type="AlphaFoldDB" id="A0A1Z5TMW1"/>
<dbReference type="InterPro" id="IPR045913">
    <property type="entry name" value="TBC20/Gyp8-like"/>
</dbReference>
<dbReference type="InParanoid" id="A0A1Z5TMW1"/>
<dbReference type="OrthoDB" id="206700at2759"/>
<dbReference type="SMART" id="SM00164">
    <property type="entry name" value="TBC"/>
    <property type="match status" value="1"/>
</dbReference>
<evidence type="ECO:0000259" key="4">
    <source>
        <dbReference type="PROSITE" id="PS50086"/>
    </source>
</evidence>
<dbReference type="GO" id="GO:0006888">
    <property type="term" value="P:endoplasmic reticulum to Golgi vesicle-mediated transport"/>
    <property type="evidence" value="ECO:0007669"/>
    <property type="project" value="TreeGrafter"/>
</dbReference>
<dbReference type="PROSITE" id="PS50086">
    <property type="entry name" value="TBC_RABGAP"/>
    <property type="match status" value="1"/>
</dbReference>
<sequence length="451" mass="50978">MSSDRAAAAGNSNDGDTGITNRPPSAEAAENQPLPPLSVSWVHDPLSQIQEDKVDSIRQACIARDLDSLREFATSKGGLVTDEVRRTAWPILLGCYHYQQQAPYANEWTSLPQHRDEDQVQLDVNRSFVYYPKSMCCSPILTPHDSDEIRDERKHELLALISSTLRRHPHLHYFQGYHDIIQVLLLVLGLDAAAPAAARLSLLHIRDFMLPTMAGTEPHLRLFKHVIYAVDPALAQHLQEVEPFFALAATLTLYAHEIEEYGDIARLFDFLLANEAVMPLYLYAAIVISRKKELFEFGADEPEMLHAILSKMPKPLDLDSLILRASEMFVHYPPEKLPGRAWSCISSNSVLKTTHADPQQLVQQTLEDGERMFQRQAAEIRRHEARQRQIMHARLLFRRYKRPAAYTATAVLVAVTALLIGRGGSQQMNDIGLFVFTGIRERLTTALKLLH</sequence>
<dbReference type="STRING" id="1157616.A0A1Z5TMW1"/>
<name>A0A1Z5TMW1_HORWE</name>
<protein>
    <recommendedName>
        <fullName evidence="4">Rab-GAP TBC domain-containing protein</fullName>
    </recommendedName>
</protein>